<protein>
    <submittedName>
        <fullName evidence="4">RmlC-like jelly roll fold</fullName>
    </submittedName>
</protein>
<dbReference type="PANTHER" id="PTHR31189:SF2">
    <property type="entry name" value="RMLC-LIKE CUPINS SUPERFAMILY PROTEIN"/>
    <property type="match status" value="1"/>
</dbReference>
<dbReference type="OrthoDB" id="2019862at2759"/>
<dbReference type="AlphaFoldDB" id="A0A4D6LIB4"/>
<evidence type="ECO:0000259" key="3">
    <source>
        <dbReference type="SMART" id="SM00835"/>
    </source>
</evidence>
<dbReference type="Gene3D" id="2.60.120.10">
    <property type="entry name" value="Jelly Rolls"/>
    <property type="match status" value="2"/>
</dbReference>
<feature type="domain" description="Cupin type-1" evidence="3">
    <location>
        <begin position="28"/>
        <end position="187"/>
    </location>
</feature>
<dbReference type="InterPro" id="IPR050253">
    <property type="entry name" value="Seed_Storage-Functional"/>
</dbReference>
<accession>A0A4D6LIB4</accession>
<feature type="signal peptide" evidence="2">
    <location>
        <begin position="1"/>
        <end position="21"/>
    </location>
</feature>
<evidence type="ECO:0000313" key="4">
    <source>
        <dbReference type="EMBL" id="QCD88260.1"/>
    </source>
</evidence>
<dbReference type="InterPro" id="IPR011051">
    <property type="entry name" value="RmlC_Cupin_sf"/>
</dbReference>
<proteinExistence type="predicted"/>
<feature type="domain" description="Cupin type-1" evidence="3">
    <location>
        <begin position="275"/>
        <end position="424"/>
    </location>
</feature>
<dbReference type="EMBL" id="CP039347">
    <property type="protein sequence ID" value="QCD88260.1"/>
    <property type="molecule type" value="Genomic_DNA"/>
</dbReference>
<dbReference type="CDD" id="cd02244">
    <property type="entry name" value="cupin_7S_vicilin-like_N"/>
    <property type="match status" value="1"/>
</dbReference>
<dbReference type="PANTHER" id="PTHR31189">
    <property type="entry name" value="OS03G0336100 PROTEIN-RELATED"/>
    <property type="match status" value="1"/>
</dbReference>
<evidence type="ECO:0000256" key="2">
    <source>
        <dbReference type="SAM" id="SignalP"/>
    </source>
</evidence>
<dbReference type="InterPro" id="IPR014710">
    <property type="entry name" value="RmlC-like_jellyroll"/>
</dbReference>
<keyword evidence="2" id="KW-0732">Signal</keyword>
<evidence type="ECO:0000256" key="1">
    <source>
        <dbReference type="SAM" id="MobiDB-lite"/>
    </source>
</evidence>
<feature type="compositionally biased region" description="Acidic residues" evidence="1">
    <location>
        <begin position="232"/>
        <end position="242"/>
    </location>
</feature>
<dbReference type="Gramene" id="Vigun11g147100.1.v1.2">
    <property type="protein sequence ID" value="Vigun11g147100.1.v1.2"/>
    <property type="gene ID" value="Vigun11g147100.v1.2"/>
</dbReference>
<name>A0A4D6LIB4_VIGUN</name>
<dbReference type="SMART" id="SM00835">
    <property type="entry name" value="Cupin_1"/>
    <property type="match status" value="2"/>
</dbReference>
<organism evidence="4 5">
    <name type="scientific">Vigna unguiculata</name>
    <name type="common">Cowpea</name>
    <dbReference type="NCBI Taxonomy" id="3917"/>
    <lineage>
        <taxon>Eukaryota</taxon>
        <taxon>Viridiplantae</taxon>
        <taxon>Streptophyta</taxon>
        <taxon>Embryophyta</taxon>
        <taxon>Tracheophyta</taxon>
        <taxon>Spermatophyta</taxon>
        <taxon>Magnoliopsida</taxon>
        <taxon>eudicotyledons</taxon>
        <taxon>Gunneridae</taxon>
        <taxon>Pentapetalae</taxon>
        <taxon>rosids</taxon>
        <taxon>fabids</taxon>
        <taxon>Fabales</taxon>
        <taxon>Fabaceae</taxon>
        <taxon>Papilionoideae</taxon>
        <taxon>50 kb inversion clade</taxon>
        <taxon>NPAAA clade</taxon>
        <taxon>indigoferoid/millettioid clade</taxon>
        <taxon>Phaseoleae</taxon>
        <taxon>Vigna</taxon>
    </lineage>
</organism>
<gene>
    <name evidence="4" type="ORF">DEO72_LG3g2802</name>
</gene>
<dbReference type="InterPro" id="IPR006045">
    <property type="entry name" value="Cupin_1"/>
</dbReference>
<dbReference type="Proteomes" id="UP000501690">
    <property type="component" value="Linkage Group LG3"/>
</dbReference>
<reference evidence="4 5" key="1">
    <citation type="submission" date="2019-04" db="EMBL/GenBank/DDBJ databases">
        <title>An improved genome assembly and genetic linkage map for asparagus bean, Vigna unguiculata ssp. sesquipedialis.</title>
        <authorList>
            <person name="Xia Q."/>
            <person name="Zhang R."/>
            <person name="Dong Y."/>
        </authorList>
    </citation>
    <scope>NUCLEOTIDE SEQUENCE [LARGE SCALE GENOMIC DNA]</scope>
    <source>
        <tissue evidence="4">Leaf</tissue>
    </source>
</reference>
<evidence type="ECO:0000313" key="5">
    <source>
        <dbReference type="Proteomes" id="UP000501690"/>
    </source>
</evidence>
<feature type="region of interest" description="Disordered" evidence="1">
    <location>
        <begin position="223"/>
        <end position="246"/>
    </location>
</feature>
<sequence length="444" mass="49795">MENTTTLLLFFSVLLCHGAMAIPEGEEHNLFFMHNPKTVVKTDAGEMHVLKTQSGCRRFLDRHMHIGFITMQPKSLFVPHYLDSNLIIFIHKGEANLGFIYDDEVVEMRLKEGDVYVIPSGSAFYFVNKEEGERLHIIYSIDPSTSLGLDTFHSFYIGGGANSHSLLSEFAPAILETACNESRMEVESVFYKELDGAIMYMDDSDVPSLGTKFLQLKKEEKEQHQKKMLHDQEEEEEKEEEQQTSSAWGKLLDTVFGKVNEKRESKNSVDWSKATNLYDKKTDFRNDYGWSKTLDAVQYPPLTNPDIGLFYVYLKAGSMLGPHVNPRATEYSIVVKGCGEVHIVYPNGSKAISTEIKEGDVFVVPKSFPLCQIASNDGALELFGFSTSAREKKPLFLAGSVSILRTMQGPQLAAALGVSVDTLRRALDPQDDLLIFPSTWSATP</sequence>
<keyword evidence="5" id="KW-1185">Reference proteome</keyword>
<feature type="chain" id="PRO_5020039965" evidence="2">
    <location>
        <begin position="22"/>
        <end position="444"/>
    </location>
</feature>
<dbReference type="CDD" id="cd02245">
    <property type="entry name" value="cupin_7S_vicilin-like_C"/>
    <property type="match status" value="1"/>
</dbReference>
<dbReference type="Pfam" id="PF00190">
    <property type="entry name" value="Cupin_1"/>
    <property type="match status" value="2"/>
</dbReference>
<dbReference type="SUPFAM" id="SSF51182">
    <property type="entry name" value="RmlC-like cupins"/>
    <property type="match status" value="1"/>
</dbReference>